<organism evidence="1 2">
    <name type="scientific">Neorhodopirellula lusitana</name>
    <dbReference type="NCBI Taxonomy" id="445327"/>
    <lineage>
        <taxon>Bacteria</taxon>
        <taxon>Pseudomonadati</taxon>
        <taxon>Planctomycetota</taxon>
        <taxon>Planctomycetia</taxon>
        <taxon>Pirellulales</taxon>
        <taxon>Pirellulaceae</taxon>
        <taxon>Neorhodopirellula</taxon>
    </lineage>
</organism>
<proteinExistence type="predicted"/>
<name>A0ABY1QVW9_9BACT</name>
<feature type="non-terminal residue" evidence="1">
    <location>
        <position position="97"/>
    </location>
</feature>
<protein>
    <submittedName>
        <fullName evidence="1">Uncharacterized protein</fullName>
    </submittedName>
</protein>
<accession>A0ABY1QVW9</accession>
<evidence type="ECO:0000313" key="2">
    <source>
        <dbReference type="Proteomes" id="UP001158067"/>
    </source>
</evidence>
<comment type="caution">
    <text evidence="1">The sequence shown here is derived from an EMBL/GenBank/DDBJ whole genome shotgun (WGS) entry which is preliminary data.</text>
</comment>
<dbReference type="Proteomes" id="UP001158067">
    <property type="component" value="Unassembled WGS sequence"/>
</dbReference>
<keyword evidence="2" id="KW-1185">Reference proteome</keyword>
<evidence type="ECO:0000313" key="1">
    <source>
        <dbReference type="EMBL" id="SMP80296.1"/>
    </source>
</evidence>
<sequence>MDRNSLPGDHQFDIALRVTFTAMTRTCEFTRADNESMHRSKCVFVPVVAFGIVPPPLRHPCPVMLGDYEVRGLTRGVWPLLVTFSTSVILLFSSCGL</sequence>
<gene>
    <name evidence="1" type="ORF">SAMN06265222_1492</name>
</gene>
<dbReference type="EMBL" id="FXUG01000049">
    <property type="protein sequence ID" value="SMP80296.1"/>
    <property type="molecule type" value="Genomic_DNA"/>
</dbReference>
<reference evidence="1 2" key="1">
    <citation type="submission" date="2017-05" db="EMBL/GenBank/DDBJ databases">
        <authorList>
            <person name="Varghese N."/>
            <person name="Submissions S."/>
        </authorList>
    </citation>
    <scope>NUCLEOTIDE SEQUENCE [LARGE SCALE GENOMIC DNA]</scope>
    <source>
        <strain evidence="1 2">DSM 25457</strain>
    </source>
</reference>